<feature type="domain" description="Rad50/SbcC-type AAA" evidence="2">
    <location>
        <begin position="18"/>
        <end position="69"/>
    </location>
</feature>
<evidence type="ECO:0000313" key="3">
    <source>
        <dbReference type="EMBL" id="TYL85958.1"/>
    </source>
</evidence>
<dbReference type="GO" id="GO:0016887">
    <property type="term" value="F:ATP hydrolysis activity"/>
    <property type="evidence" value="ECO:0007669"/>
    <property type="project" value="InterPro"/>
</dbReference>
<dbReference type="SUPFAM" id="SSF52540">
    <property type="entry name" value="P-loop containing nucleoside triphosphate hydrolases"/>
    <property type="match status" value="1"/>
</dbReference>
<dbReference type="Gene3D" id="3.40.50.300">
    <property type="entry name" value="P-loop containing nucleotide triphosphate hydrolases"/>
    <property type="match status" value="2"/>
</dbReference>
<dbReference type="GO" id="GO:0005524">
    <property type="term" value="F:ATP binding"/>
    <property type="evidence" value="ECO:0007669"/>
    <property type="project" value="UniProtKB-KW"/>
</dbReference>
<keyword evidence="3" id="KW-0547">Nucleotide-binding</keyword>
<evidence type="ECO:0000259" key="2">
    <source>
        <dbReference type="Pfam" id="PF13476"/>
    </source>
</evidence>
<dbReference type="AlphaFoldDB" id="A0A5S4WWM4"/>
<dbReference type="Pfam" id="PF13476">
    <property type="entry name" value="AAA_23"/>
    <property type="match status" value="1"/>
</dbReference>
<dbReference type="InterPro" id="IPR051396">
    <property type="entry name" value="Bact_Antivir_Def_Nuclease"/>
</dbReference>
<dbReference type="PANTHER" id="PTHR43581">
    <property type="entry name" value="ATP/GTP PHOSPHATASE"/>
    <property type="match status" value="1"/>
</dbReference>
<keyword evidence="3" id="KW-0067">ATP-binding</keyword>
<name>A0A5S4WWM4_9BRAD</name>
<evidence type="ECO:0000259" key="1">
    <source>
        <dbReference type="Pfam" id="PF13304"/>
    </source>
</evidence>
<reference evidence="3 4" key="1">
    <citation type="submission" date="2019-08" db="EMBL/GenBank/DDBJ databases">
        <title>Bradyrhizobium hipponensis sp. nov., a rhizobium isolated from a Lupinus angustifolius root nodule in Tunisia.</title>
        <authorList>
            <person name="Off K."/>
            <person name="Rejili M."/>
            <person name="Mars M."/>
            <person name="Brachmann A."/>
            <person name="Marin M."/>
        </authorList>
    </citation>
    <scope>NUCLEOTIDE SEQUENCE [LARGE SCALE GENOMIC DNA]</scope>
    <source>
        <strain evidence="3 4">CTAW11</strain>
    </source>
</reference>
<gene>
    <name evidence="3" type="ORF">FXB38_10600</name>
</gene>
<dbReference type="RefSeq" id="WP_148750790.1">
    <property type="nucleotide sequence ID" value="NZ_VSSR01000016.1"/>
</dbReference>
<dbReference type="OrthoDB" id="9816534at2"/>
<dbReference type="InterPro" id="IPR003959">
    <property type="entry name" value="ATPase_AAA_core"/>
</dbReference>
<dbReference type="InterPro" id="IPR038729">
    <property type="entry name" value="Rad50/SbcC_AAA"/>
</dbReference>
<evidence type="ECO:0000313" key="4">
    <source>
        <dbReference type="Proteomes" id="UP000324853"/>
    </source>
</evidence>
<comment type="caution">
    <text evidence="3">The sequence shown here is derived from an EMBL/GenBank/DDBJ whole genome shotgun (WGS) entry which is preliminary data.</text>
</comment>
<dbReference type="GO" id="GO:0006302">
    <property type="term" value="P:double-strand break repair"/>
    <property type="evidence" value="ECO:0007669"/>
    <property type="project" value="InterPro"/>
</dbReference>
<sequence length="589" mass="62940">MTDTAPPAKLPAAAIYTLTIERFRGITSLKWKPSRGVNVILGGGDVGKTTILEAIALLLSPVNPTTLSDPDYHDRDIEAGFSIEAVLSLPAGAGMSGQMKPSWPWEWTGEEAAVPALEHDGKLAGEPVYRVRVRGTEDLELAYEIVQPDGSTDSFPVALRRAIGLVRLSGDDRNDRDLRLVQGSALDRLLSDKGLRSRMASELARNDVKNELTTEAQAKLKNLDTAFQRESLPAGLDLAITGGQGASIASMIGLTADRSGIQLPLASWGAGTRRLSALAIAEQNQGDAPITLVDEVERGLEPYRQRTLIEKLQTGSSQVFLTTHSPAAISAAATSLIWYVDHTGQIGPLDATKIAKHRKTDPEAFLSRLAIVAEGATELGFTTAVLERAFGSVLEQHGVHVSDGGGHEATLGILEALAAGGLQFGGFADDEGKHPTRWAKLHTKLGGLLFRWPSLCIEENIIAVVPEDKLEAFITDPTGEKTGIRLRTLADRIGIADKDFAALKAKAGADFKARIVEAALGTVPTGQESDKNEYKAHAGRWFKSVDGGRELAGKLFSLALWPALKPQLLPFCNAVRTAIGLTEIADLDG</sequence>
<keyword evidence="4" id="KW-1185">Reference proteome</keyword>
<dbReference type="Proteomes" id="UP000324853">
    <property type="component" value="Unassembled WGS sequence"/>
</dbReference>
<proteinExistence type="predicted"/>
<accession>A0A5S4WWM4</accession>
<feature type="domain" description="ATPase AAA-type core" evidence="1">
    <location>
        <begin position="185"/>
        <end position="329"/>
    </location>
</feature>
<organism evidence="3 4">
    <name type="scientific">Bradyrhizobium cytisi</name>
    <dbReference type="NCBI Taxonomy" id="515489"/>
    <lineage>
        <taxon>Bacteria</taxon>
        <taxon>Pseudomonadati</taxon>
        <taxon>Pseudomonadota</taxon>
        <taxon>Alphaproteobacteria</taxon>
        <taxon>Hyphomicrobiales</taxon>
        <taxon>Nitrobacteraceae</taxon>
        <taxon>Bradyrhizobium</taxon>
    </lineage>
</organism>
<protein>
    <submittedName>
        <fullName evidence="3">ATP-binding protein</fullName>
    </submittedName>
</protein>
<dbReference type="PANTHER" id="PTHR43581:SF4">
    <property type="entry name" value="ATP_GTP PHOSPHATASE"/>
    <property type="match status" value="1"/>
</dbReference>
<dbReference type="InterPro" id="IPR027417">
    <property type="entry name" value="P-loop_NTPase"/>
</dbReference>
<dbReference type="Pfam" id="PF13304">
    <property type="entry name" value="AAA_21"/>
    <property type="match status" value="1"/>
</dbReference>
<dbReference type="EMBL" id="VSSR01000016">
    <property type="protein sequence ID" value="TYL85958.1"/>
    <property type="molecule type" value="Genomic_DNA"/>
</dbReference>